<evidence type="ECO:0000256" key="1">
    <source>
        <dbReference type="SAM" id="MobiDB-lite"/>
    </source>
</evidence>
<name>A0A0A1VYN0_MICAE</name>
<comment type="caution">
    <text evidence="2">The sequence shown here is derived from an EMBL/GenBank/DDBJ whole genome shotgun (WGS) entry which is preliminary data.</text>
</comment>
<protein>
    <submittedName>
        <fullName evidence="2">Uncharacterized protein</fullName>
    </submittedName>
</protein>
<evidence type="ECO:0000313" key="3">
    <source>
        <dbReference type="Proteomes" id="UP000030321"/>
    </source>
</evidence>
<gene>
    <name evidence="2" type="ORF">N44_03710</name>
</gene>
<evidence type="ECO:0000313" key="2">
    <source>
        <dbReference type="EMBL" id="GAL94855.1"/>
    </source>
</evidence>
<dbReference type="Proteomes" id="UP000030321">
    <property type="component" value="Unassembled WGS sequence"/>
</dbReference>
<dbReference type="AlphaFoldDB" id="A0A0A1VYN0"/>
<sequence length="163" mass="17523">MTVENLETNGTQTPATTEEKTSSSRGKATTAKTAKDKEVVALSVKNNAESASKALKFYQPEHRLPENRPVGTSHLHFTEDEMLPGSRPVEVSHLKIVSTYSSVGGLRPVGSSGMEVSSTLAISGNRPIALSHLHISETYTVMGNRPVASNEIDDPETLMGFLD</sequence>
<dbReference type="EMBL" id="BBPA01000065">
    <property type="protein sequence ID" value="GAL94855.1"/>
    <property type="molecule type" value="Genomic_DNA"/>
</dbReference>
<dbReference type="RefSeq" id="WP_045361041.1">
    <property type="nucleotide sequence ID" value="NZ_BBPA01000065.1"/>
</dbReference>
<proteinExistence type="predicted"/>
<feature type="compositionally biased region" description="Polar residues" evidence="1">
    <location>
        <begin position="1"/>
        <end position="16"/>
    </location>
</feature>
<organism evidence="2 3">
    <name type="scientific">Microcystis aeruginosa NIES-44</name>
    <dbReference type="NCBI Taxonomy" id="449439"/>
    <lineage>
        <taxon>Bacteria</taxon>
        <taxon>Bacillati</taxon>
        <taxon>Cyanobacteriota</taxon>
        <taxon>Cyanophyceae</taxon>
        <taxon>Oscillatoriophycideae</taxon>
        <taxon>Chroococcales</taxon>
        <taxon>Microcystaceae</taxon>
        <taxon>Microcystis</taxon>
    </lineage>
</organism>
<feature type="region of interest" description="Disordered" evidence="1">
    <location>
        <begin position="1"/>
        <end position="35"/>
    </location>
</feature>
<accession>A0A0A1VYN0</accession>
<reference evidence="3" key="1">
    <citation type="journal article" date="2015" name="Genome">
        <title>Whole Genome Sequence of the Non-Microcystin-Producing Microcystis aeruginosa Strain NIES-44.</title>
        <authorList>
            <person name="Okano K."/>
            <person name="Miyata N."/>
            <person name="Ozaki Y."/>
        </authorList>
    </citation>
    <scope>NUCLEOTIDE SEQUENCE [LARGE SCALE GENOMIC DNA]</scope>
    <source>
        <strain evidence="3">NIES-44</strain>
    </source>
</reference>